<dbReference type="GO" id="GO:0020037">
    <property type="term" value="F:heme binding"/>
    <property type="evidence" value="ECO:0007669"/>
    <property type="project" value="InterPro"/>
</dbReference>
<accession>E6QK00</accession>
<comment type="caution">
    <text evidence="5">The sequence shown here is derived from an EMBL/GenBank/DDBJ whole genome shotgun (WGS) entry which is preliminary data.</text>
</comment>
<gene>
    <name evidence="5" type="ORF">CARN6_0918</name>
</gene>
<dbReference type="SUPFAM" id="SSF56524">
    <property type="entry name" value="Oxidoreductase molybdopterin-binding domain"/>
    <property type="match status" value="1"/>
</dbReference>
<dbReference type="GO" id="GO:0009055">
    <property type="term" value="F:electron transfer activity"/>
    <property type="evidence" value="ECO:0007669"/>
    <property type="project" value="InterPro"/>
</dbReference>
<dbReference type="EMBL" id="CABQ01000106">
    <property type="protein sequence ID" value="CBI07567.1"/>
    <property type="molecule type" value="Genomic_DNA"/>
</dbReference>
<evidence type="ECO:0000256" key="2">
    <source>
        <dbReference type="ARBA" id="ARBA00022723"/>
    </source>
</evidence>
<keyword evidence="1" id="KW-0349">Heme</keyword>
<dbReference type="InterPro" id="IPR036909">
    <property type="entry name" value="Cyt_c-like_dom_sf"/>
</dbReference>
<evidence type="ECO:0000256" key="3">
    <source>
        <dbReference type="ARBA" id="ARBA00023004"/>
    </source>
</evidence>
<dbReference type="SUPFAM" id="SSF46626">
    <property type="entry name" value="Cytochrome c"/>
    <property type="match status" value="1"/>
</dbReference>
<dbReference type="PROSITE" id="PS51007">
    <property type="entry name" value="CYTC"/>
    <property type="match status" value="1"/>
</dbReference>
<name>E6QK00_9ZZZZ</name>
<proteinExistence type="predicted"/>
<keyword evidence="3" id="KW-0408">Iron</keyword>
<dbReference type="InterPro" id="IPR036374">
    <property type="entry name" value="OxRdtase_Mopterin-bd_sf"/>
</dbReference>
<dbReference type="GO" id="GO:0046872">
    <property type="term" value="F:metal ion binding"/>
    <property type="evidence" value="ECO:0007669"/>
    <property type="project" value="UniProtKB-KW"/>
</dbReference>
<evidence type="ECO:0000313" key="5">
    <source>
        <dbReference type="EMBL" id="CBI07567.1"/>
    </source>
</evidence>
<dbReference type="InterPro" id="IPR009056">
    <property type="entry name" value="Cyt_c-like_dom"/>
</dbReference>
<protein>
    <submittedName>
        <fullName evidence="5">Cytochrome c, class I</fullName>
    </submittedName>
</protein>
<sequence>MILHKSRSSAGDLELSGEIAGLPPDSVRYLRYEDLLRLPQETYTVSADDNFRQRTVIGGVALSTLARMFGRRDKSDMVAAVCYDRYQSNYPSEYMRAHHPILVLKIDGKLRDQWPLSEYGGSLGPYLISHPTFTPSYTVLSHKDEAQIPFGVTGIVFDAEAQVFGAIRPPGKWPENSAVWQGYRIAREDCYRCHNMGTEGGHKAERSWLILAAWAATNPSQFESYIHAPKSIMPSAVMPAHPEYDKATLAALTAYFRTFEPTRQAQ</sequence>
<keyword evidence="2" id="KW-0479">Metal-binding</keyword>
<organism evidence="5">
    <name type="scientific">mine drainage metagenome</name>
    <dbReference type="NCBI Taxonomy" id="410659"/>
    <lineage>
        <taxon>unclassified sequences</taxon>
        <taxon>metagenomes</taxon>
        <taxon>ecological metagenomes</taxon>
    </lineage>
</organism>
<dbReference type="Gene3D" id="1.10.760.10">
    <property type="entry name" value="Cytochrome c-like domain"/>
    <property type="match status" value="1"/>
</dbReference>
<reference evidence="5" key="1">
    <citation type="submission" date="2009-10" db="EMBL/GenBank/DDBJ databases">
        <title>Diversity of trophic interactions inside an arsenic-rich microbial ecosystem.</title>
        <authorList>
            <person name="Bertin P.N."/>
            <person name="Heinrich-Salmeron A."/>
            <person name="Pelletier E."/>
            <person name="Goulhen-Chollet F."/>
            <person name="Arsene-Ploetze F."/>
            <person name="Gallien S."/>
            <person name="Calteau A."/>
            <person name="Vallenet D."/>
            <person name="Casiot C."/>
            <person name="Chane-Woon-Ming B."/>
            <person name="Giloteaux L."/>
            <person name="Barakat M."/>
            <person name="Bonnefoy V."/>
            <person name="Bruneel O."/>
            <person name="Chandler M."/>
            <person name="Cleiss J."/>
            <person name="Duran R."/>
            <person name="Elbaz-Poulichet F."/>
            <person name="Fonknechten N."/>
            <person name="Lauga B."/>
            <person name="Mornico D."/>
            <person name="Ortet P."/>
            <person name="Schaeffer C."/>
            <person name="Siguier P."/>
            <person name="Alexander Thil Smith A."/>
            <person name="Van Dorsselaer A."/>
            <person name="Weissenbach J."/>
            <person name="Medigue C."/>
            <person name="Le Paslier D."/>
        </authorList>
    </citation>
    <scope>NUCLEOTIDE SEQUENCE</scope>
</reference>
<feature type="domain" description="Cytochrome c" evidence="4">
    <location>
        <begin position="177"/>
        <end position="260"/>
    </location>
</feature>
<evidence type="ECO:0000256" key="1">
    <source>
        <dbReference type="ARBA" id="ARBA00022617"/>
    </source>
</evidence>
<evidence type="ECO:0000259" key="4">
    <source>
        <dbReference type="PROSITE" id="PS51007"/>
    </source>
</evidence>
<dbReference type="AlphaFoldDB" id="E6QK00"/>